<evidence type="ECO:0000313" key="2">
    <source>
        <dbReference type="EMBL" id="OIN95764.1"/>
    </source>
</evidence>
<dbReference type="InterPro" id="IPR001041">
    <property type="entry name" value="2Fe-2S_ferredoxin-type"/>
</dbReference>
<dbReference type="InterPro" id="IPR042259">
    <property type="entry name" value="Raco-like_middle_sf"/>
</dbReference>
<feature type="domain" description="2Fe-2S ferredoxin-type" evidence="1">
    <location>
        <begin position="2"/>
        <end position="98"/>
    </location>
</feature>
<dbReference type="InterPro" id="IPR036010">
    <property type="entry name" value="2Fe-2S_ferredoxin-like_sf"/>
</dbReference>
<dbReference type="SUPFAM" id="SSF53067">
    <property type="entry name" value="Actin-like ATPase domain"/>
    <property type="match status" value="1"/>
</dbReference>
<dbReference type="CDD" id="cd00207">
    <property type="entry name" value="fer2"/>
    <property type="match status" value="1"/>
</dbReference>
<dbReference type="Proteomes" id="UP000182278">
    <property type="component" value="Unassembled WGS sequence"/>
</dbReference>
<reference evidence="2 3" key="1">
    <citation type="journal article" date="2016" name="Environ. Microbiol.">
        <title>Genomic resolution of a cold subsurface aquifer community provides metabolic insights for novel microbes adapted to high CO concentrations.</title>
        <authorList>
            <person name="Probst A.J."/>
            <person name="Castelle C.J."/>
            <person name="Singh A."/>
            <person name="Brown C.T."/>
            <person name="Anantharaman K."/>
            <person name="Sharon I."/>
            <person name="Hug L.A."/>
            <person name="Burstein D."/>
            <person name="Emerson J.B."/>
            <person name="Thomas B.C."/>
            <person name="Banfield J.F."/>
        </authorList>
    </citation>
    <scope>NUCLEOTIDE SEQUENCE [LARGE SCALE GENOMIC DNA]</scope>
    <source>
        <strain evidence="2">CG1_02_38_46</strain>
    </source>
</reference>
<dbReference type="Pfam" id="PF00111">
    <property type="entry name" value="Fer2"/>
    <property type="match status" value="1"/>
</dbReference>
<dbReference type="STRING" id="1817893.AUJ66_08350"/>
<dbReference type="EMBL" id="MNUO01000128">
    <property type="protein sequence ID" value="OIN95764.1"/>
    <property type="molecule type" value="Genomic_DNA"/>
</dbReference>
<dbReference type="GO" id="GO:0051536">
    <property type="term" value="F:iron-sulfur cluster binding"/>
    <property type="evidence" value="ECO:0007669"/>
    <property type="project" value="InterPro"/>
</dbReference>
<dbReference type="PANTHER" id="PTHR42895:SF2">
    <property type="entry name" value="IRON-SULFUR CLUSTER PROTEIN"/>
    <property type="match status" value="1"/>
</dbReference>
<dbReference type="PROSITE" id="PS51085">
    <property type="entry name" value="2FE2S_FER_2"/>
    <property type="match status" value="1"/>
</dbReference>
<name>A0A1J4SAT5_9BACT</name>
<gene>
    <name evidence="2" type="ORF">AUJ66_08350</name>
</gene>
<dbReference type="InterPro" id="IPR043129">
    <property type="entry name" value="ATPase_NBD"/>
</dbReference>
<dbReference type="PANTHER" id="PTHR42895">
    <property type="entry name" value="IRON-SULFUR CLUSTER-BINDING PROTEIN-RELATED"/>
    <property type="match status" value="1"/>
</dbReference>
<dbReference type="InterPro" id="IPR041414">
    <property type="entry name" value="Raco-like_middle"/>
</dbReference>
<dbReference type="SUPFAM" id="SSF54292">
    <property type="entry name" value="2Fe-2S ferredoxin-like"/>
    <property type="match status" value="1"/>
</dbReference>
<dbReference type="Gene3D" id="3.30.420.480">
    <property type="entry name" value="Domain of unknown function (DUF4445)"/>
    <property type="match status" value="1"/>
</dbReference>
<dbReference type="Gene3D" id="3.10.20.30">
    <property type="match status" value="1"/>
</dbReference>
<dbReference type="AlphaFoldDB" id="A0A1J4SAT5"/>
<comment type="caution">
    <text evidence="2">The sequence shown here is derived from an EMBL/GenBank/DDBJ whole genome shotgun (WGS) entry which is preliminary data.</text>
</comment>
<organism evidence="2 3">
    <name type="scientific">Candidatus Desantisbacteria bacterium CG1_02_38_46</name>
    <dbReference type="NCBI Taxonomy" id="1817893"/>
    <lineage>
        <taxon>Bacteria</taxon>
        <taxon>Candidatus Desantisiibacteriota</taxon>
    </lineage>
</organism>
<proteinExistence type="predicted"/>
<evidence type="ECO:0000259" key="1">
    <source>
        <dbReference type="PROSITE" id="PS51085"/>
    </source>
</evidence>
<dbReference type="Pfam" id="PF14574">
    <property type="entry name" value="RACo_C_ter"/>
    <property type="match status" value="1"/>
</dbReference>
<dbReference type="InterPro" id="IPR027980">
    <property type="entry name" value="RACo_C"/>
</dbReference>
<dbReference type="Pfam" id="PF17651">
    <property type="entry name" value="Raco_middle"/>
    <property type="match status" value="1"/>
</dbReference>
<sequence>MAKIFFPQYKKGKDGIEMTEGKSILDYVQTADIEIASECGGLGKCGQCIVRIDGSMECLNEKTEQEKKHSLDRNERLACQAKIVDPHTDLYVFIKDFGKYSILTQTMQTKVHLDPFVRRKNDRVIHCSGEDLGKYSGEIFGLAIDIGTTTLVMELVDLEDGRIVDAASRKNPQIAYGNDVISRIDYTMRNKDGLERLQKCIIESINDSLEQMEKKKGEIRKYIYDIVAVGNPTMRNLFFGLPVDTLGVIPFEPPHPKAICKKAVDVGLIVNPKCNAYGPPLIGGHAGADALANILACEMYESENVIMVIDIGTNGEIVIGNKDKMMSASCAAGGAYEGASTKCGVGAVEGAISNVWISDGKINFQTIGGKPAVGICGSGLIDLLAEMLRNGIMDKKAKIKEEFFINEKISITQQDIYQLITAKAGLRADQDLLIKYYGITLDKVKRIYLSGGFGNFINPENAIAIGLIPPVPEKIVKIGNGALAGAKELLLSLEIGTKAKEIITKIEHIKPNEREKDFAYLVAEKMYF</sequence>
<protein>
    <recommendedName>
        <fullName evidence="1">2Fe-2S ferredoxin-type domain-containing protein</fullName>
    </recommendedName>
</protein>
<dbReference type="InterPro" id="IPR012675">
    <property type="entry name" value="Beta-grasp_dom_sf"/>
</dbReference>
<dbReference type="InterPro" id="IPR052911">
    <property type="entry name" value="Corrinoid_activation_enz"/>
</dbReference>
<evidence type="ECO:0000313" key="3">
    <source>
        <dbReference type="Proteomes" id="UP000182278"/>
    </source>
</evidence>
<accession>A0A1J4SAT5</accession>